<dbReference type="InterPro" id="IPR050317">
    <property type="entry name" value="Plant_Fungal_Acyltransferase"/>
</dbReference>
<comment type="similarity">
    <text evidence="1">Belongs to the plant acyltransferase family.</text>
</comment>
<dbReference type="InterPro" id="IPR023213">
    <property type="entry name" value="CAT-like_dom_sf"/>
</dbReference>
<sequence length="340" mass="37627">MSPLLNFLVHVGELELVRPETTTPREFKYLSNIDVQTDLRNHLPLVHFFPPNKALPAQDPVVMIKQALAKVLIHYYPGRLRNTTERGKLVVEYCGEGVVFQSGRWTEATIPVVSYPQPEYNAPLLSTITFTQTDFQRLAQTSIFFSNSEISSALKNQLNGHNFQNSCSGFMSTSHLVDTWFQYKPSLPKGFYGNAMVFPCAIAKEDDLTGKPLQYAARLIFEAKRGVMGDNYRASVLDLIEVNEGGGLCMEGANVIADLSHLRFRNIDFGYGPGAYGGMARAGTGPAPGLLTPIVGHKNEEGVEGVLALASLPLESVDRFHMEERKQIHSAIHLKPFSAL</sequence>
<protein>
    <submittedName>
        <fullName evidence="2">Uncharacterized protein</fullName>
    </submittedName>
</protein>
<evidence type="ECO:0000313" key="2">
    <source>
        <dbReference type="EMBL" id="KAJ9682688.1"/>
    </source>
</evidence>
<proteinExistence type="inferred from homology"/>
<dbReference type="EMBL" id="JARBHA010000014">
    <property type="protein sequence ID" value="KAJ9682688.1"/>
    <property type="molecule type" value="Genomic_DNA"/>
</dbReference>
<dbReference type="PANTHER" id="PTHR31642">
    <property type="entry name" value="TRICHOTHECENE 3-O-ACETYLTRANSFERASE"/>
    <property type="match status" value="1"/>
</dbReference>
<reference evidence="2 3" key="1">
    <citation type="journal article" date="2023" name="BMC Biotechnol.">
        <title>Vitis rotundifolia cv Carlos genome sequencing.</title>
        <authorList>
            <person name="Huff M."/>
            <person name="Hulse-Kemp A."/>
            <person name="Scheffler B."/>
            <person name="Youngblood R."/>
            <person name="Simpson S."/>
            <person name="Babiker E."/>
            <person name="Staton M."/>
        </authorList>
    </citation>
    <scope>NUCLEOTIDE SEQUENCE [LARGE SCALE GENOMIC DNA]</scope>
    <source>
        <tissue evidence="2">Leaf</tissue>
    </source>
</reference>
<organism evidence="2 3">
    <name type="scientific">Vitis rotundifolia</name>
    <name type="common">Muscadine grape</name>
    <dbReference type="NCBI Taxonomy" id="103349"/>
    <lineage>
        <taxon>Eukaryota</taxon>
        <taxon>Viridiplantae</taxon>
        <taxon>Streptophyta</taxon>
        <taxon>Embryophyta</taxon>
        <taxon>Tracheophyta</taxon>
        <taxon>Spermatophyta</taxon>
        <taxon>Magnoliopsida</taxon>
        <taxon>eudicotyledons</taxon>
        <taxon>Gunneridae</taxon>
        <taxon>Pentapetalae</taxon>
        <taxon>rosids</taxon>
        <taxon>Vitales</taxon>
        <taxon>Vitaceae</taxon>
        <taxon>Viteae</taxon>
        <taxon>Vitis</taxon>
    </lineage>
</organism>
<dbReference type="Pfam" id="PF02458">
    <property type="entry name" value="Transferase"/>
    <property type="match status" value="2"/>
</dbReference>
<accession>A0AA39DF66</accession>
<keyword evidence="3" id="KW-1185">Reference proteome</keyword>
<name>A0AA39DF66_VITRO</name>
<evidence type="ECO:0000313" key="3">
    <source>
        <dbReference type="Proteomes" id="UP001168098"/>
    </source>
</evidence>
<dbReference type="AlphaFoldDB" id="A0AA39DF66"/>
<dbReference type="Gene3D" id="3.30.559.10">
    <property type="entry name" value="Chloramphenicol acetyltransferase-like domain"/>
    <property type="match status" value="2"/>
</dbReference>
<dbReference type="PANTHER" id="PTHR31642:SF174">
    <property type="entry name" value="BENZYL ALCOHOL O-BENZOYLTRANSFERASE-LIKE"/>
    <property type="match status" value="1"/>
</dbReference>
<gene>
    <name evidence="2" type="ORF">PVL29_018584</name>
</gene>
<dbReference type="Proteomes" id="UP001168098">
    <property type="component" value="Unassembled WGS sequence"/>
</dbReference>
<comment type="caution">
    <text evidence="2">The sequence shown here is derived from an EMBL/GenBank/DDBJ whole genome shotgun (WGS) entry which is preliminary data.</text>
</comment>
<evidence type="ECO:0000256" key="1">
    <source>
        <dbReference type="ARBA" id="ARBA00009861"/>
    </source>
</evidence>
<dbReference type="GO" id="GO:0016747">
    <property type="term" value="F:acyltransferase activity, transferring groups other than amino-acyl groups"/>
    <property type="evidence" value="ECO:0007669"/>
    <property type="project" value="TreeGrafter"/>
</dbReference>